<keyword evidence="3" id="KW-1185">Reference proteome</keyword>
<evidence type="ECO:0000256" key="1">
    <source>
        <dbReference type="SAM" id="MobiDB-lite"/>
    </source>
</evidence>
<sequence>MIKRLCWNVVNQDDASDSEDEELVIRKLSENYKAENLSSLGQTYDDYFIPPSDPQPNRKPKKASTVIKRGHHSSWREKENKGNCSTEEYSQERTSVDSYLYLKNTTKGTLEEQGIVFKEKKRKRLSSGDDEEIDSQPSRVRTCRLCKDKLLLNDTDVQQHIMSKKHRKAFSRYSTMEANL</sequence>
<reference evidence="2" key="2">
    <citation type="submission" date="2022-01" db="EMBL/GenBank/DDBJ databases">
        <authorList>
            <person name="Hirooka S."/>
            <person name="Miyagishima S.Y."/>
        </authorList>
    </citation>
    <scope>NUCLEOTIDE SEQUENCE</scope>
    <source>
        <strain evidence="2">NBRC 102759</strain>
    </source>
</reference>
<dbReference type="EMBL" id="BQMJ01000006">
    <property type="protein sequence ID" value="GJQ09094.1"/>
    <property type="molecule type" value="Genomic_DNA"/>
</dbReference>
<feature type="compositionally biased region" description="Basic residues" evidence="1">
    <location>
        <begin position="58"/>
        <end position="73"/>
    </location>
</feature>
<accession>A0A9C7PRV0</accession>
<evidence type="ECO:0000313" key="2">
    <source>
        <dbReference type="EMBL" id="GJQ09094.1"/>
    </source>
</evidence>
<comment type="caution">
    <text evidence="2">The sequence shown here is derived from an EMBL/GenBank/DDBJ whole genome shotgun (WGS) entry which is preliminary data.</text>
</comment>
<dbReference type="Proteomes" id="UP001061958">
    <property type="component" value="Unassembled WGS sequence"/>
</dbReference>
<proteinExistence type="predicted"/>
<organism evidence="2 3">
    <name type="scientific">Galdieria partita</name>
    <dbReference type="NCBI Taxonomy" id="83374"/>
    <lineage>
        <taxon>Eukaryota</taxon>
        <taxon>Rhodophyta</taxon>
        <taxon>Bangiophyceae</taxon>
        <taxon>Galdieriales</taxon>
        <taxon>Galdieriaceae</taxon>
        <taxon>Galdieria</taxon>
    </lineage>
</organism>
<gene>
    <name evidence="2" type="ORF">GpartN1_g885.t1</name>
</gene>
<feature type="region of interest" description="Disordered" evidence="1">
    <location>
        <begin position="48"/>
        <end position="89"/>
    </location>
</feature>
<evidence type="ECO:0008006" key="4">
    <source>
        <dbReference type="Google" id="ProtNLM"/>
    </source>
</evidence>
<protein>
    <recommendedName>
        <fullName evidence="4">U1-type domain-containing protein</fullName>
    </recommendedName>
</protein>
<evidence type="ECO:0000313" key="3">
    <source>
        <dbReference type="Proteomes" id="UP001061958"/>
    </source>
</evidence>
<dbReference type="AlphaFoldDB" id="A0A9C7PRV0"/>
<reference evidence="2" key="1">
    <citation type="journal article" date="2022" name="Proc. Natl. Acad. Sci. U.S.A.">
        <title>Life cycle and functional genomics of the unicellular red alga Galdieria for elucidating algal and plant evolution and industrial use.</title>
        <authorList>
            <person name="Hirooka S."/>
            <person name="Itabashi T."/>
            <person name="Ichinose T.M."/>
            <person name="Onuma R."/>
            <person name="Fujiwara T."/>
            <person name="Yamashita S."/>
            <person name="Jong L.W."/>
            <person name="Tomita R."/>
            <person name="Iwane A.H."/>
            <person name="Miyagishima S.Y."/>
        </authorList>
    </citation>
    <scope>NUCLEOTIDE SEQUENCE</scope>
    <source>
        <strain evidence="2">NBRC 102759</strain>
    </source>
</reference>
<name>A0A9C7PRV0_9RHOD</name>